<feature type="compositionally biased region" description="Basic and acidic residues" evidence="1">
    <location>
        <begin position="837"/>
        <end position="848"/>
    </location>
</feature>
<reference evidence="3 4" key="1">
    <citation type="submission" date="2014-03" db="EMBL/GenBank/DDBJ databases">
        <title>The Genome Sequence of Plasmodium fragile nilgiri.</title>
        <authorList>
            <consortium name="The Broad Institute Genomics Platform"/>
            <consortium name="The Broad Institute Genome Sequencing Center for Infectious Disease"/>
            <person name="Neafsey D."/>
            <person name="Duraisingh M."/>
            <person name="Young S.K."/>
            <person name="Zeng Q."/>
            <person name="Gargeya S."/>
            <person name="Abouelleil A."/>
            <person name="Alvarado L."/>
            <person name="Chapman S.B."/>
            <person name="Gainer-Dewar J."/>
            <person name="Goldberg J."/>
            <person name="Griggs A."/>
            <person name="Gujja S."/>
            <person name="Hansen M."/>
            <person name="Howarth C."/>
            <person name="Imamovic A."/>
            <person name="Larimer J."/>
            <person name="Pearson M."/>
            <person name="Poon T.W."/>
            <person name="Priest M."/>
            <person name="Roberts A."/>
            <person name="Saif S."/>
            <person name="Shea T."/>
            <person name="Sykes S."/>
            <person name="Wortman J."/>
            <person name="Nusbaum C."/>
            <person name="Birren B."/>
        </authorList>
    </citation>
    <scope>NUCLEOTIDE SEQUENCE [LARGE SCALE GENOMIC DNA]</scope>
    <source>
        <strain evidence="4">nilgiri</strain>
    </source>
</reference>
<dbReference type="RefSeq" id="XP_012333433.1">
    <property type="nucleotide sequence ID" value="XM_012478010.1"/>
</dbReference>
<dbReference type="Proteomes" id="UP000054561">
    <property type="component" value="Unassembled WGS sequence"/>
</dbReference>
<dbReference type="OMA" id="EDCCNNF"/>
<evidence type="ECO:0000313" key="4">
    <source>
        <dbReference type="Proteomes" id="UP000054561"/>
    </source>
</evidence>
<dbReference type="EMBL" id="KQ001647">
    <property type="protein sequence ID" value="KJP89903.1"/>
    <property type="molecule type" value="Genomic_DNA"/>
</dbReference>
<feature type="compositionally biased region" description="Basic and acidic residues" evidence="1">
    <location>
        <begin position="1320"/>
        <end position="1332"/>
    </location>
</feature>
<evidence type="ECO:0000313" key="3">
    <source>
        <dbReference type="EMBL" id="KJP89903.1"/>
    </source>
</evidence>
<feature type="compositionally biased region" description="Polar residues" evidence="1">
    <location>
        <begin position="1260"/>
        <end position="1270"/>
    </location>
</feature>
<feature type="compositionally biased region" description="Basic and acidic residues" evidence="1">
    <location>
        <begin position="1"/>
        <end position="10"/>
    </location>
</feature>
<feature type="compositionally biased region" description="Low complexity" evidence="1">
    <location>
        <begin position="1299"/>
        <end position="1308"/>
    </location>
</feature>
<name>A0A0D9QSI0_PLAFR</name>
<feature type="region of interest" description="Disordered" evidence="1">
    <location>
        <begin position="478"/>
        <end position="498"/>
    </location>
</feature>
<proteinExistence type="predicted"/>
<keyword evidence="4" id="KW-1185">Reference proteome</keyword>
<feature type="region of interest" description="Disordered" evidence="1">
    <location>
        <begin position="837"/>
        <end position="859"/>
    </location>
</feature>
<feature type="compositionally biased region" description="Basic and acidic residues" evidence="1">
    <location>
        <begin position="1574"/>
        <end position="1586"/>
    </location>
</feature>
<feature type="transmembrane region" description="Helical" evidence="2">
    <location>
        <begin position="1752"/>
        <end position="1776"/>
    </location>
</feature>
<dbReference type="GeneID" id="24265673"/>
<sequence>MNCKHDDTLKSNRGGAKSNPFLSSYESLNISKNSSAEEIAEKYLRSKLSLDFKNTGKTSYNASGGAHRDFYEGRNAPEKCDIGRTANGPPRGHFNGARGQTIYGSRANDYSHSERQENPNYDSHFNNGSIFSEGRNMNSGNVPFNYGTQQNDQSRGYTNSVSFSNNMTNFFSSTNSANATDFTHLNKFKEEKKSNLYVKDEFLKFGQSTSKGVQDEHPNRAAINMNSVDELLKRYGSSSSGNGIDMDVERAVNPIFHRLSRRENCEGTKIKTSFMNKAECISRSSLGRDSNNKSYYPYRMNRFVRDDPSSLGSSKKKNLMQRNKDYVHYLSNRNSILKNEVSIRKDLGKKKGFVSKFENTYLRRKTNMEGIRRQQGSLFSSVLRGYQSRCNNENELMSSIHIFNNKHVEDVQNGSSYRGALNKGDGKVSDRGGGENGSCFSVGNKSAHADYIGNSAISMSFLKSTYSDSSKLVDTPMNGGTISSRGVNDPVNNLTKDKPDMISLERGIPSGEVLTSSVHMLGLHPSKDKSTRDNHLIGTSEMYGALYGEGGASGMARHTTMREEQNGEYFSPGDRYNEKENMSGYVKKLPPTGEYLIRNDEKVPLNNCNQSICSGSGMGSNRGGEYLSHVAPNSVRSEGKKGMKNFLHPPLYLSEQKLSNLFNNEMGSKNLLSSNVSVYNSGGKRGEGSVVNCNDSRSSQNKIANGMIVNSGVNTSEGLPTVGSKEKKKKHMKNQVGSIHTYEEYCKYIKESINGIPITIKNINVLLALALYYLTHEMNGSHKGTELPDQVLIKLLNKILYCLNLKTCLLKDNLGGKIGDENKYYYIQIRENEKCARGDGGQEDREVKTTLTSHGDAKERDPVDQANQVNFFTFYNKRIVLEKKDQVENTHEGAMGLLPNQSHLYEDNKRYKKKCFYLGEDMKIITLVEILKIAWCLCVLKKNIQYVDLLRILYKEVESMRVSNELVFCVSYLFKYCNIIHVEECKLELNKHLHIRLEESTNENLCLYLHLLHICNSQDKNFLNHNHKKNIDRIVSYLYDRVEHISLYAFTNILCALTNLHVKNTDYPYFFHKTLNYFRGNIKKLTKCVLLVNILWSLCVMEVCCTDFFKDLSEYIISILHFLPLAEFITICCSFGCQKMLVVKNYLITVRKTGEGKSEQRCGVAIGSESEREYRAYEPVIAEYYAGGKLFPYSFYRRPVCHALVFKILAHAFLHDDQHDRRHAQQQHDEGEAVSGGACLPREVIRDYTDRSGARRKTCRSLSVENSKAGSTGARDSSRRDLGGRDSGGRDSGGRESSAHSSRFNSSSICRAGGGLGGEARNETQKSKYPKKISEKKKIKEHYNLYDRSNKYEFALNSCERILFENLIEDCCNNFEVLKSNHLVEFLFTLCILNLNKCKVVKLAEGKINSSLFEENYEKAVKKRKKKNTYKDLTEQERTNERNDLIILNYIYNTYLQESNYYSGKGDVDEGFIQMVDNVYFCRYVKDEFFLRVIKTSKGLEQRITTGAFSKLRHILNVATVSRESREGRDTGVGMGHVGNGTLAKELPPAGEENASNLNQHGEDVTISESRGGTQERRQDKGEHLGGDGLLDGHPSGGNIHMGDKLAERPDEVDLRNGPGEYAGEHAREVGDRVGDTPRRLSKFKQDLKHTYDAAISYCNKRTNHVAKGSFLSSGGGADGALQNDKPQQEKEHFLNHEMYEHIVSKRNIKNIMNRHKEKGMVAKIFSSPCGGDTAAPVGHCEKAKQKNSFNFYRTFILLLQLSALSLLSFVVLFVYTSLM</sequence>
<accession>A0A0D9QSI0</accession>
<feature type="region of interest" description="Disordered" evidence="1">
    <location>
        <begin position="1256"/>
        <end position="1332"/>
    </location>
</feature>
<gene>
    <name evidence="3" type="ORF">AK88_00359</name>
</gene>
<dbReference type="OrthoDB" id="378389at2759"/>
<evidence type="ECO:0000256" key="1">
    <source>
        <dbReference type="SAM" id="MobiDB-lite"/>
    </source>
</evidence>
<feature type="compositionally biased region" description="Basic and acidic residues" evidence="1">
    <location>
        <begin position="1276"/>
        <end position="1298"/>
    </location>
</feature>
<keyword evidence="2" id="KW-0472">Membrane</keyword>
<feature type="region of interest" description="Disordered" evidence="1">
    <location>
        <begin position="1"/>
        <end position="23"/>
    </location>
</feature>
<organism evidence="3 4">
    <name type="scientific">Plasmodium fragile</name>
    <dbReference type="NCBI Taxonomy" id="5857"/>
    <lineage>
        <taxon>Eukaryota</taxon>
        <taxon>Sar</taxon>
        <taxon>Alveolata</taxon>
        <taxon>Apicomplexa</taxon>
        <taxon>Aconoidasida</taxon>
        <taxon>Haemosporida</taxon>
        <taxon>Plasmodiidae</taxon>
        <taxon>Plasmodium</taxon>
        <taxon>Plasmodium (Plasmodium)</taxon>
    </lineage>
</organism>
<feature type="region of interest" description="Disordered" evidence="1">
    <location>
        <begin position="1525"/>
        <end position="1604"/>
    </location>
</feature>
<feature type="compositionally biased region" description="Polar residues" evidence="1">
    <location>
        <begin position="478"/>
        <end position="494"/>
    </location>
</feature>
<keyword evidence="2" id="KW-1133">Transmembrane helix</keyword>
<evidence type="ECO:0000256" key="2">
    <source>
        <dbReference type="SAM" id="Phobius"/>
    </source>
</evidence>
<dbReference type="VEuPathDB" id="PlasmoDB:AK88_00359"/>
<keyword evidence="2" id="KW-0812">Transmembrane</keyword>
<protein>
    <submittedName>
        <fullName evidence="3">Uncharacterized protein</fullName>
    </submittedName>
</protein>